<dbReference type="InterPro" id="IPR030395">
    <property type="entry name" value="GP_PDE_dom"/>
</dbReference>
<dbReference type="STRING" id="1117647.M5M_04340"/>
<dbReference type="PANTHER" id="PTHR46211:SF14">
    <property type="entry name" value="GLYCEROPHOSPHODIESTER PHOSPHODIESTERASE"/>
    <property type="match status" value="1"/>
</dbReference>
<dbReference type="GO" id="GO:0006629">
    <property type="term" value="P:lipid metabolic process"/>
    <property type="evidence" value="ECO:0007669"/>
    <property type="project" value="InterPro"/>
</dbReference>
<protein>
    <submittedName>
        <fullName evidence="2">Glycerophosphoryl diester phosphodiesterase</fullName>
    </submittedName>
</protein>
<dbReference type="AlphaFoldDB" id="K4KIQ4"/>
<evidence type="ECO:0000313" key="2">
    <source>
        <dbReference type="EMBL" id="AFU98075.1"/>
    </source>
</evidence>
<dbReference type="OrthoDB" id="9795622at2"/>
<organism evidence="2 3">
    <name type="scientific">Simiduia agarivorans (strain DSM 21679 / JCM 13881 / BCRC 17597 / SA1)</name>
    <dbReference type="NCBI Taxonomy" id="1117647"/>
    <lineage>
        <taxon>Bacteria</taxon>
        <taxon>Pseudomonadati</taxon>
        <taxon>Pseudomonadota</taxon>
        <taxon>Gammaproteobacteria</taxon>
        <taxon>Cellvibrionales</taxon>
        <taxon>Cellvibrionaceae</taxon>
        <taxon>Simiduia</taxon>
    </lineage>
</organism>
<keyword evidence="3" id="KW-1185">Reference proteome</keyword>
<dbReference type="eggNOG" id="COG0584">
    <property type="taxonomic scope" value="Bacteria"/>
</dbReference>
<dbReference type="RefSeq" id="WP_015046248.1">
    <property type="nucleotide sequence ID" value="NC_018868.3"/>
</dbReference>
<dbReference type="KEGG" id="saga:M5M_04340"/>
<reference evidence="2 3" key="1">
    <citation type="journal article" date="2013" name="Genome Announc.">
        <title>Complete genome sequence of Simiduia agarivorans SA1(T), a marine bacterium able to degrade a variety of polysaccharides.</title>
        <authorList>
            <person name="Lin S.Y."/>
            <person name="Shieh W.Y."/>
            <person name="Chen J.S."/>
            <person name="Tang S.L."/>
        </authorList>
    </citation>
    <scope>NUCLEOTIDE SEQUENCE [LARGE SCALE GENOMIC DNA]</scope>
    <source>
        <strain evidence="3">DSM 21679 / JCM 13881 / BCRC 17597 / SA1</strain>
    </source>
</reference>
<gene>
    <name evidence="2" type="ordered locus">M5M_04340</name>
</gene>
<sequence length="291" mass="31797">MARISIYILMALALVYAGLRWGIAPTQKSHAYFEGRGFEVIAHGAGQGLQPKNTLEAALMANRVGADIIEIDIHATRDGVLVLSHDDTVDDMTNGSGLIREMDFAQLQALDAAHGFLREKNSPLAGQGIRIPALSAVFDALPDAHYIIEIKQPEPPIHTALCQLVRERGLQNQVLVGSFFTEPLEAFRSACPEVATSMSQGEVTRLVLLEKIGLSHLYDLPGVALQLPMTSGSITIVTDSFLSAMQARGVKVHIWTINSLDDMRELMAMGVDGIITDYPDRLIRLRDNLTE</sequence>
<dbReference type="CDD" id="cd08561">
    <property type="entry name" value="GDPD_cytoplasmic_ScUgpQ2_like"/>
    <property type="match status" value="1"/>
</dbReference>
<dbReference type="InterPro" id="IPR017946">
    <property type="entry name" value="PLC-like_Pdiesterase_TIM-brl"/>
</dbReference>
<dbReference type="PROSITE" id="PS51704">
    <property type="entry name" value="GP_PDE"/>
    <property type="match status" value="1"/>
</dbReference>
<dbReference type="EMBL" id="CP003746">
    <property type="protein sequence ID" value="AFU98075.1"/>
    <property type="molecule type" value="Genomic_DNA"/>
</dbReference>
<dbReference type="HOGENOM" id="CLU_030006_3_6_6"/>
<name>K4KIQ4_SIMAS</name>
<dbReference type="GO" id="GO:0008081">
    <property type="term" value="F:phosphoric diester hydrolase activity"/>
    <property type="evidence" value="ECO:0007669"/>
    <property type="project" value="InterPro"/>
</dbReference>
<dbReference type="Pfam" id="PF03009">
    <property type="entry name" value="GDPD"/>
    <property type="match status" value="1"/>
</dbReference>
<dbReference type="PANTHER" id="PTHR46211">
    <property type="entry name" value="GLYCEROPHOSPHORYL DIESTER PHOSPHODIESTERASE"/>
    <property type="match status" value="1"/>
</dbReference>
<proteinExistence type="predicted"/>
<evidence type="ECO:0000313" key="3">
    <source>
        <dbReference type="Proteomes" id="UP000000466"/>
    </source>
</evidence>
<dbReference type="Gene3D" id="3.20.20.190">
    <property type="entry name" value="Phosphatidylinositol (PI) phosphodiesterase"/>
    <property type="match status" value="1"/>
</dbReference>
<dbReference type="Proteomes" id="UP000000466">
    <property type="component" value="Chromosome"/>
</dbReference>
<evidence type="ECO:0000259" key="1">
    <source>
        <dbReference type="PROSITE" id="PS51704"/>
    </source>
</evidence>
<dbReference type="SUPFAM" id="SSF51695">
    <property type="entry name" value="PLC-like phosphodiesterases"/>
    <property type="match status" value="1"/>
</dbReference>
<accession>K4KIQ4</accession>
<feature type="domain" description="GP-PDE" evidence="1">
    <location>
        <begin position="38"/>
        <end position="286"/>
    </location>
</feature>